<evidence type="ECO:0000256" key="4">
    <source>
        <dbReference type="ARBA" id="ARBA00022692"/>
    </source>
</evidence>
<dbReference type="AlphaFoldDB" id="A0A9D2LDQ8"/>
<dbReference type="SUPFAM" id="SSF161098">
    <property type="entry name" value="MetI-like"/>
    <property type="match status" value="1"/>
</dbReference>
<dbReference type="PANTHER" id="PTHR43744">
    <property type="entry name" value="ABC TRANSPORTER PERMEASE PROTEIN MG189-RELATED-RELATED"/>
    <property type="match status" value="1"/>
</dbReference>
<feature type="region of interest" description="Disordered" evidence="8">
    <location>
        <begin position="1"/>
        <end position="32"/>
    </location>
</feature>
<feature type="transmembrane region" description="Helical" evidence="7">
    <location>
        <begin position="178"/>
        <end position="201"/>
    </location>
</feature>
<keyword evidence="4 7" id="KW-0812">Transmembrane</keyword>
<feature type="transmembrane region" description="Helical" evidence="7">
    <location>
        <begin position="109"/>
        <end position="133"/>
    </location>
</feature>
<keyword evidence="3" id="KW-1003">Cell membrane</keyword>
<keyword evidence="2 7" id="KW-0813">Transport</keyword>
<dbReference type="GO" id="GO:0055085">
    <property type="term" value="P:transmembrane transport"/>
    <property type="evidence" value="ECO:0007669"/>
    <property type="project" value="InterPro"/>
</dbReference>
<feature type="domain" description="ABC transmembrane type-1" evidence="9">
    <location>
        <begin position="110"/>
        <end position="302"/>
    </location>
</feature>
<feature type="transmembrane region" description="Helical" evidence="7">
    <location>
        <begin position="281"/>
        <end position="302"/>
    </location>
</feature>
<keyword evidence="6 7" id="KW-0472">Membrane</keyword>
<name>A0A9D2LDQ8_9MICO</name>
<accession>A0A9D2LDQ8</accession>
<evidence type="ECO:0000256" key="2">
    <source>
        <dbReference type="ARBA" id="ARBA00022448"/>
    </source>
</evidence>
<feature type="transmembrane region" description="Helical" evidence="7">
    <location>
        <begin position="42"/>
        <end position="64"/>
    </location>
</feature>
<comment type="caution">
    <text evidence="10">The sequence shown here is derived from an EMBL/GenBank/DDBJ whole genome shotgun (WGS) entry which is preliminary data.</text>
</comment>
<reference evidence="10" key="2">
    <citation type="submission" date="2021-04" db="EMBL/GenBank/DDBJ databases">
        <authorList>
            <person name="Gilroy R."/>
        </authorList>
    </citation>
    <scope>NUCLEOTIDE SEQUENCE</scope>
    <source>
        <strain evidence="10">ChiHjej13B12-24818</strain>
    </source>
</reference>
<dbReference type="EMBL" id="DWZH01000069">
    <property type="protein sequence ID" value="HJB10694.1"/>
    <property type="molecule type" value="Genomic_DNA"/>
</dbReference>
<feature type="transmembrane region" description="Helical" evidence="7">
    <location>
        <begin position="145"/>
        <end position="166"/>
    </location>
</feature>
<evidence type="ECO:0000259" key="9">
    <source>
        <dbReference type="PROSITE" id="PS50928"/>
    </source>
</evidence>
<comment type="subcellular location">
    <subcellularLocation>
        <location evidence="1 7">Cell membrane</location>
        <topology evidence="1 7">Multi-pass membrane protein</topology>
    </subcellularLocation>
</comment>
<organism evidence="10 11">
    <name type="scientific">Candidatus Brachybacterium merdavium</name>
    <dbReference type="NCBI Taxonomy" id="2838513"/>
    <lineage>
        <taxon>Bacteria</taxon>
        <taxon>Bacillati</taxon>
        <taxon>Actinomycetota</taxon>
        <taxon>Actinomycetes</taxon>
        <taxon>Micrococcales</taxon>
        <taxon>Dermabacteraceae</taxon>
        <taxon>Brachybacterium</taxon>
    </lineage>
</organism>
<evidence type="ECO:0000256" key="6">
    <source>
        <dbReference type="ARBA" id="ARBA00023136"/>
    </source>
</evidence>
<dbReference type="PROSITE" id="PS50928">
    <property type="entry name" value="ABC_TM1"/>
    <property type="match status" value="1"/>
</dbReference>
<evidence type="ECO:0000256" key="3">
    <source>
        <dbReference type="ARBA" id="ARBA00022475"/>
    </source>
</evidence>
<dbReference type="InterPro" id="IPR035906">
    <property type="entry name" value="MetI-like_sf"/>
</dbReference>
<dbReference type="Pfam" id="PF00528">
    <property type="entry name" value="BPD_transp_1"/>
    <property type="match status" value="1"/>
</dbReference>
<evidence type="ECO:0000256" key="8">
    <source>
        <dbReference type="SAM" id="MobiDB-lite"/>
    </source>
</evidence>
<dbReference type="GO" id="GO:0005886">
    <property type="term" value="C:plasma membrane"/>
    <property type="evidence" value="ECO:0007669"/>
    <property type="project" value="UniProtKB-SubCell"/>
</dbReference>
<evidence type="ECO:0000256" key="1">
    <source>
        <dbReference type="ARBA" id="ARBA00004651"/>
    </source>
</evidence>
<sequence>MSNSFTSAQIDDSGPSHPRALHVAQNPSPTVRRPRVRRGRTLLARPGNLLVFLGLLLAAILWIYPFIWLLSASLKTPGEIFGSGLGLFPDQPIWDNYARAWTVAGFDRYFLNTIAITAGTVVLIVVRSALAGYVLGRYSFAGKKLLIIIFLVTFFLPEGYTIIPVVQLTDQMGLLNTHLGVILGLGAGGQIASTLLYAGYFRGLPQELEECARLDGAGHFRIFFQVMLPLAWPITATVVILTFLFAWNNYLLPLVFTLSEPSLRTLAVGMTAFVGEYGTDWPGMAAAAMISLVPVMIVFVALQNKFVDSIAGAVKQ</sequence>
<proteinExistence type="inferred from homology"/>
<evidence type="ECO:0000313" key="11">
    <source>
        <dbReference type="Proteomes" id="UP000823823"/>
    </source>
</evidence>
<dbReference type="PANTHER" id="PTHR43744:SF8">
    <property type="entry name" value="SN-GLYCEROL-3-PHOSPHATE TRANSPORT SYSTEM PERMEASE PROTEIN UGPE"/>
    <property type="match status" value="1"/>
</dbReference>
<evidence type="ECO:0000256" key="5">
    <source>
        <dbReference type="ARBA" id="ARBA00022989"/>
    </source>
</evidence>
<dbReference type="CDD" id="cd06261">
    <property type="entry name" value="TM_PBP2"/>
    <property type="match status" value="1"/>
</dbReference>
<dbReference type="Proteomes" id="UP000823823">
    <property type="component" value="Unassembled WGS sequence"/>
</dbReference>
<evidence type="ECO:0000256" key="7">
    <source>
        <dbReference type="RuleBase" id="RU363032"/>
    </source>
</evidence>
<gene>
    <name evidence="10" type="ORF">H9786_09235</name>
</gene>
<reference evidence="10" key="1">
    <citation type="journal article" date="2021" name="PeerJ">
        <title>Extensive microbial diversity within the chicken gut microbiome revealed by metagenomics and culture.</title>
        <authorList>
            <person name="Gilroy R."/>
            <person name="Ravi A."/>
            <person name="Getino M."/>
            <person name="Pursley I."/>
            <person name="Horton D.L."/>
            <person name="Alikhan N.F."/>
            <person name="Baker D."/>
            <person name="Gharbi K."/>
            <person name="Hall N."/>
            <person name="Watson M."/>
            <person name="Adriaenssens E.M."/>
            <person name="Foster-Nyarko E."/>
            <person name="Jarju S."/>
            <person name="Secka A."/>
            <person name="Antonio M."/>
            <person name="Oren A."/>
            <person name="Chaudhuri R.R."/>
            <person name="La Ragione R."/>
            <person name="Hildebrand F."/>
            <person name="Pallen M.J."/>
        </authorList>
    </citation>
    <scope>NUCLEOTIDE SEQUENCE</scope>
    <source>
        <strain evidence="10">ChiHjej13B12-24818</strain>
    </source>
</reference>
<dbReference type="Gene3D" id="1.10.3720.10">
    <property type="entry name" value="MetI-like"/>
    <property type="match status" value="1"/>
</dbReference>
<dbReference type="InterPro" id="IPR000515">
    <property type="entry name" value="MetI-like"/>
</dbReference>
<protein>
    <submittedName>
        <fullName evidence="10">Carbohydrate ABC transporter permease</fullName>
    </submittedName>
</protein>
<feature type="compositionally biased region" description="Polar residues" evidence="8">
    <location>
        <begin position="1"/>
        <end position="10"/>
    </location>
</feature>
<keyword evidence="5 7" id="KW-1133">Transmembrane helix</keyword>
<evidence type="ECO:0000313" key="10">
    <source>
        <dbReference type="EMBL" id="HJB10694.1"/>
    </source>
</evidence>
<comment type="similarity">
    <text evidence="7">Belongs to the binding-protein-dependent transport system permease family.</text>
</comment>
<feature type="transmembrane region" description="Helical" evidence="7">
    <location>
        <begin position="222"/>
        <end position="247"/>
    </location>
</feature>